<dbReference type="Pfam" id="PF00702">
    <property type="entry name" value="Hydrolase"/>
    <property type="match status" value="1"/>
</dbReference>
<organism evidence="1 2">
    <name type="scientific">Nocardia amikacinitolerans</name>
    <dbReference type="NCBI Taxonomy" id="756689"/>
    <lineage>
        <taxon>Bacteria</taxon>
        <taxon>Bacillati</taxon>
        <taxon>Actinomycetota</taxon>
        <taxon>Actinomycetes</taxon>
        <taxon>Mycobacteriales</taxon>
        <taxon>Nocardiaceae</taxon>
        <taxon>Nocardia</taxon>
    </lineage>
</organism>
<dbReference type="RefSeq" id="WP_097244352.1">
    <property type="nucleotide sequence ID" value="NZ_JAMTCV010000006.1"/>
</dbReference>
<gene>
    <name evidence="1" type="ORF">SAMN04244553_1760</name>
</gene>
<dbReference type="SUPFAM" id="SSF56784">
    <property type="entry name" value="HAD-like"/>
    <property type="match status" value="1"/>
</dbReference>
<dbReference type="PRINTS" id="PR00413">
    <property type="entry name" value="HADHALOGNASE"/>
</dbReference>
<evidence type="ECO:0000313" key="2">
    <source>
        <dbReference type="Proteomes" id="UP000219565"/>
    </source>
</evidence>
<dbReference type="InterPro" id="IPR006439">
    <property type="entry name" value="HAD-SF_hydro_IA"/>
</dbReference>
<reference evidence="1 2" key="1">
    <citation type="submission" date="2017-09" db="EMBL/GenBank/DDBJ databases">
        <authorList>
            <person name="Ehlers B."/>
            <person name="Leendertz F.H."/>
        </authorList>
    </citation>
    <scope>NUCLEOTIDE SEQUENCE [LARGE SCALE GENOMIC DNA]</scope>
    <source>
        <strain evidence="1 2">DSM 45537</strain>
    </source>
</reference>
<dbReference type="PANTHER" id="PTHR43611">
    <property type="entry name" value="ALPHA-D-GLUCOSE 1-PHOSPHATE PHOSPHATASE"/>
    <property type="match status" value="1"/>
</dbReference>
<accession>A0A285L4R1</accession>
<dbReference type="InterPro" id="IPR023214">
    <property type="entry name" value="HAD_sf"/>
</dbReference>
<dbReference type="AlphaFoldDB" id="A0A285L4R1"/>
<dbReference type="Proteomes" id="UP000219565">
    <property type="component" value="Unassembled WGS sequence"/>
</dbReference>
<sequence length="224" mass="24411">MTSSTARERIAIWSDFGGVLTPPVAETFAAFCAKTGLAPDPLRRAIAEVTATFGTEDMMLPLDTPLIGEDEWLDLVRAALRGQGVHTAVPSLAETWFDGRKANAQWDDALRRYRGAGHFVGMLSNMPPAWEPHWRRMVVAEELFEEVVNSAQVGCRKPDPEIFELAAARAGVEPNRCILIDDLPQNCAGARAAGWRAVLFRDAATAIAEVDAELRQLVAEGVAI</sequence>
<dbReference type="InterPro" id="IPR023198">
    <property type="entry name" value="PGP-like_dom2"/>
</dbReference>
<evidence type="ECO:0000313" key="1">
    <source>
        <dbReference type="EMBL" id="SNY79905.1"/>
    </source>
</evidence>
<dbReference type="NCBIfam" id="TIGR01509">
    <property type="entry name" value="HAD-SF-IA-v3"/>
    <property type="match status" value="1"/>
</dbReference>
<keyword evidence="2" id="KW-1185">Reference proteome</keyword>
<dbReference type="GO" id="GO:0016787">
    <property type="term" value="F:hydrolase activity"/>
    <property type="evidence" value="ECO:0007669"/>
    <property type="project" value="UniProtKB-KW"/>
</dbReference>
<dbReference type="EMBL" id="OBEG01000001">
    <property type="protein sequence ID" value="SNY79905.1"/>
    <property type="molecule type" value="Genomic_DNA"/>
</dbReference>
<keyword evidence="1" id="KW-0378">Hydrolase</keyword>
<dbReference type="Gene3D" id="3.40.50.1000">
    <property type="entry name" value="HAD superfamily/HAD-like"/>
    <property type="match status" value="1"/>
</dbReference>
<dbReference type="OrthoDB" id="9795007at2"/>
<dbReference type="Gene3D" id="1.10.150.240">
    <property type="entry name" value="Putative phosphatase, domain 2"/>
    <property type="match status" value="1"/>
</dbReference>
<dbReference type="STRING" id="1379680.GCA_001612615_01300"/>
<proteinExistence type="predicted"/>
<name>A0A285L4R1_9NOCA</name>
<dbReference type="PANTHER" id="PTHR43611:SF3">
    <property type="entry name" value="FLAVIN MONONUCLEOTIDE HYDROLASE 1, CHLOROPLATIC"/>
    <property type="match status" value="1"/>
</dbReference>
<dbReference type="InterPro" id="IPR036412">
    <property type="entry name" value="HAD-like_sf"/>
</dbReference>
<protein>
    <submittedName>
        <fullName evidence="1">Putative hydrolase of the HAD superfamily</fullName>
    </submittedName>
</protein>